<feature type="transmembrane region" description="Helical" evidence="1">
    <location>
        <begin position="12"/>
        <end position="34"/>
    </location>
</feature>
<evidence type="ECO:0000313" key="2">
    <source>
        <dbReference type="EMBL" id="SDH71113.1"/>
    </source>
</evidence>
<dbReference type="InterPro" id="IPR008535">
    <property type="entry name" value="DUF817"/>
</dbReference>
<proteinExistence type="predicted"/>
<sequence>MPLVVVPLGAAIHLNFFTTIIGLTFVSGYLDLLFSSFGNHGSHTKLKELVTVCRSPLCAHRIFYSLGKFNFAKGSKYKQNYDFHHKDLAVSRVFLIWIAGNIATFFGAWEYPNQTDAWSLVHLEKVSSWLFLVIVSFFLIVVTLKQVIGKIP</sequence>
<reference evidence="2 3" key="1">
    <citation type="submission" date="2016-10" db="EMBL/GenBank/DDBJ databases">
        <authorList>
            <person name="de Groot N.N."/>
        </authorList>
    </citation>
    <scope>NUCLEOTIDE SEQUENCE [LARGE SCALE GENOMIC DNA]</scope>
    <source>
        <strain evidence="3">P4B,CCM 7963,CECT 7998,DSM 25260,IBRC-M 10614,KCTC 13821</strain>
    </source>
</reference>
<dbReference type="EMBL" id="FNDU01000002">
    <property type="protein sequence ID" value="SDH71113.1"/>
    <property type="molecule type" value="Genomic_DNA"/>
</dbReference>
<dbReference type="Proteomes" id="UP000199017">
    <property type="component" value="Unassembled WGS sequence"/>
</dbReference>
<feature type="transmembrane region" description="Helical" evidence="1">
    <location>
        <begin position="88"/>
        <end position="109"/>
    </location>
</feature>
<protein>
    <submittedName>
        <fullName evidence="2">Uncharacterized protein</fullName>
    </submittedName>
</protein>
<dbReference type="AlphaFoldDB" id="A0A1G8EMI3"/>
<evidence type="ECO:0000256" key="1">
    <source>
        <dbReference type="SAM" id="Phobius"/>
    </source>
</evidence>
<evidence type="ECO:0000313" key="3">
    <source>
        <dbReference type="Proteomes" id="UP000199017"/>
    </source>
</evidence>
<keyword evidence="1" id="KW-1133">Transmembrane helix</keyword>
<keyword evidence="1" id="KW-0812">Transmembrane</keyword>
<keyword evidence="3" id="KW-1185">Reference proteome</keyword>
<dbReference type="STRING" id="930129.SAMN05216352_102294"/>
<keyword evidence="1" id="KW-0472">Membrane</keyword>
<organism evidence="2 3">
    <name type="scientific">Alteribacillus bidgolensis</name>
    <dbReference type="NCBI Taxonomy" id="930129"/>
    <lineage>
        <taxon>Bacteria</taxon>
        <taxon>Bacillati</taxon>
        <taxon>Bacillota</taxon>
        <taxon>Bacilli</taxon>
        <taxon>Bacillales</taxon>
        <taxon>Bacillaceae</taxon>
        <taxon>Alteribacillus</taxon>
    </lineage>
</organism>
<feature type="transmembrane region" description="Helical" evidence="1">
    <location>
        <begin position="129"/>
        <end position="148"/>
    </location>
</feature>
<name>A0A1G8EMI3_9BACI</name>
<accession>A0A1G8EMI3</accession>
<dbReference type="Pfam" id="PF05675">
    <property type="entry name" value="DUF817"/>
    <property type="match status" value="1"/>
</dbReference>
<gene>
    <name evidence="2" type="ORF">SAMN05216352_102294</name>
</gene>